<feature type="region of interest" description="Disordered" evidence="1">
    <location>
        <begin position="75"/>
        <end position="116"/>
    </location>
</feature>
<dbReference type="Gramene" id="TuG1812G0500004259.01.T01">
    <property type="protein sequence ID" value="TuG1812G0500004259.01.T01.cds366673"/>
    <property type="gene ID" value="TuG1812G0500004259.01"/>
</dbReference>
<dbReference type="AlphaFoldDB" id="A0A8R7QJD1"/>
<evidence type="ECO:0000256" key="1">
    <source>
        <dbReference type="SAM" id="MobiDB-lite"/>
    </source>
</evidence>
<organism evidence="2 3">
    <name type="scientific">Triticum urartu</name>
    <name type="common">Red wild einkorn</name>
    <name type="synonym">Crithodium urartu</name>
    <dbReference type="NCBI Taxonomy" id="4572"/>
    <lineage>
        <taxon>Eukaryota</taxon>
        <taxon>Viridiplantae</taxon>
        <taxon>Streptophyta</taxon>
        <taxon>Embryophyta</taxon>
        <taxon>Tracheophyta</taxon>
        <taxon>Spermatophyta</taxon>
        <taxon>Magnoliopsida</taxon>
        <taxon>Liliopsida</taxon>
        <taxon>Poales</taxon>
        <taxon>Poaceae</taxon>
        <taxon>BOP clade</taxon>
        <taxon>Pooideae</taxon>
        <taxon>Triticodae</taxon>
        <taxon>Triticeae</taxon>
        <taxon>Triticinae</taxon>
        <taxon>Triticum</taxon>
    </lineage>
</organism>
<accession>A0A8R7QJD1</accession>
<keyword evidence="3" id="KW-1185">Reference proteome</keyword>
<feature type="compositionally biased region" description="Basic and acidic residues" evidence="1">
    <location>
        <begin position="91"/>
        <end position="107"/>
    </location>
</feature>
<evidence type="ECO:0000313" key="2">
    <source>
        <dbReference type="EnsemblPlants" id="TuG1812G0500004259.01.T01.cds366673"/>
    </source>
</evidence>
<dbReference type="EnsemblPlants" id="TuG1812G0500004259.01.T01">
    <property type="protein sequence ID" value="TuG1812G0500004259.01.T01.cds366673"/>
    <property type="gene ID" value="TuG1812G0500004259.01"/>
</dbReference>
<reference evidence="2" key="3">
    <citation type="submission" date="2022-06" db="UniProtKB">
        <authorList>
            <consortium name="EnsemblPlants"/>
        </authorList>
    </citation>
    <scope>IDENTIFICATION</scope>
</reference>
<reference evidence="3" key="1">
    <citation type="journal article" date="2013" name="Nature">
        <title>Draft genome of the wheat A-genome progenitor Triticum urartu.</title>
        <authorList>
            <person name="Ling H.Q."/>
            <person name="Zhao S."/>
            <person name="Liu D."/>
            <person name="Wang J."/>
            <person name="Sun H."/>
            <person name="Zhang C."/>
            <person name="Fan H."/>
            <person name="Li D."/>
            <person name="Dong L."/>
            <person name="Tao Y."/>
            <person name="Gao C."/>
            <person name="Wu H."/>
            <person name="Li Y."/>
            <person name="Cui Y."/>
            <person name="Guo X."/>
            <person name="Zheng S."/>
            <person name="Wang B."/>
            <person name="Yu K."/>
            <person name="Liang Q."/>
            <person name="Yang W."/>
            <person name="Lou X."/>
            <person name="Chen J."/>
            <person name="Feng M."/>
            <person name="Jian J."/>
            <person name="Zhang X."/>
            <person name="Luo G."/>
            <person name="Jiang Y."/>
            <person name="Liu J."/>
            <person name="Wang Z."/>
            <person name="Sha Y."/>
            <person name="Zhang B."/>
            <person name="Wu H."/>
            <person name="Tang D."/>
            <person name="Shen Q."/>
            <person name="Xue P."/>
            <person name="Zou S."/>
            <person name="Wang X."/>
            <person name="Liu X."/>
            <person name="Wang F."/>
            <person name="Yang Y."/>
            <person name="An X."/>
            <person name="Dong Z."/>
            <person name="Zhang K."/>
            <person name="Zhang X."/>
            <person name="Luo M.C."/>
            <person name="Dvorak J."/>
            <person name="Tong Y."/>
            <person name="Wang J."/>
            <person name="Yang H."/>
            <person name="Li Z."/>
            <person name="Wang D."/>
            <person name="Zhang A."/>
            <person name="Wang J."/>
        </authorList>
    </citation>
    <scope>NUCLEOTIDE SEQUENCE</scope>
    <source>
        <strain evidence="3">cv. G1812</strain>
    </source>
</reference>
<sequence>PQRAHAEVRVEVHWWRRHGRPVRRLRPQRRRHALPAVGRPRQDLELPHGVKAEKPVHVAAGVAGPGAVEQRHELRGGGLRRGGPGHAAAHAHAEAEGRRGADAHAEHGLAGGGLRLGDGRRHGARLAAAAADGDVAERAALGPVAAARLAEVARLGEVVVVVVAELGVGGVAPGATQRRLLRPRRPLLRLPLPLRRRRGRGRPLRGGARGGGGGRGGRVGGDGLQHHGERAVVVRGVAGALELLLLHGRASEEFLDHGGGGQASEHSSSKKRLLGAEEGRASKGGVVASRSFVDQIMGWGG</sequence>
<reference evidence="2" key="2">
    <citation type="submission" date="2018-03" db="EMBL/GenBank/DDBJ databases">
        <title>The Triticum urartu genome reveals the dynamic nature of wheat genome evolution.</title>
        <authorList>
            <person name="Ling H."/>
            <person name="Ma B."/>
            <person name="Shi X."/>
            <person name="Liu H."/>
            <person name="Dong L."/>
            <person name="Sun H."/>
            <person name="Cao Y."/>
            <person name="Gao Q."/>
            <person name="Zheng S."/>
            <person name="Li Y."/>
            <person name="Yu Y."/>
            <person name="Du H."/>
            <person name="Qi M."/>
            <person name="Li Y."/>
            <person name="Yu H."/>
            <person name="Cui Y."/>
            <person name="Wang N."/>
            <person name="Chen C."/>
            <person name="Wu H."/>
            <person name="Zhao Y."/>
            <person name="Zhang J."/>
            <person name="Li Y."/>
            <person name="Zhou W."/>
            <person name="Zhang B."/>
            <person name="Hu W."/>
            <person name="Eijk M."/>
            <person name="Tang J."/>
            <person name="Witsenboer H."/>
            <person name="Zhao S."/>
            <person name="Li Z."/>
            <person name="Zhang A."/>
            <person name="Wang D."/>
            <person name="Liang C."/>
        </authorList>
    </citation>
    <scope>NUCLEOTIDE SEQUENCE [LARGE SCALE GENOMIC DNA]</scope>
    <source>
        <strain evidence="2">cv. G1812</strain>
    </source>
</reference>
<feature type="compositionally biased region" description="Gly residues" evidence="1">
    <location>
        <begin position="207"/>
        <end position="221"/>
    </location>
</feature>
<name>A0A8R7QJD1_TRIUA</name>
<feature type="compositionally biased region" description="Gly residues" evidence="1">
    <location>
        <begin position="76"/>
        <end position="85"/>
    </location>
</feature>
<protein>
    <submittedName>
        <fullName evidence="2">Uncharacterized protein</fullName>
    </submittedName>
</protein>
<proteinExistence type="predicted"/>
<dbReference type="Proteomes" id="UP000015106">
    <property type="component" value="Chromosome 5"/>
</dbReference>
<feature type="region of interest" description="Disordered" evidence="1">
    <location>
        <begin position="198"/>
        <end position="221"/>
    </location>
</feature>
<evidence type="ECO:0000313" key="3">
    <source>
        <dbReference type="Proteomes" id="UP000015106"/>
    </source>
</evidence>